<dbReference type="SUPFAM" id="SSF69255">
    <property type="entry name" value="gp5 N-terminal domain-like"/>
    <property type="match status" value="1"/>
</dbReference>
<dbReference type="eggNOG" id="COG3501">
    <property type="taxonomic scope" value="Bacteria"/>
</dbReference>
<dbReference type="Pfam" id="PF04717">
    <property type="entry name" value="Phage_base_V"/>
    <property type="match status" value="1"/>
</dbReference>
<evidence type="ECO:0000313" key="3">
    <source>
        <dbReference type="EMBL" id="ABV94288.1"/>
    </source>
</evidence>
<dbReference type="InterPro" id="IPR006531">
    <property type="entry name" value="Gp5/Vgr_OB"/>
</dbReference>
<feature type="region of interest" description="Disordered" evidence="1">
    <location>
        <begin position="248"/>
        <end position="273"/>
    </location>
</feature>
<dbReference type="EMBL" id="CP000830">
    <property type="protein sequence ID" value="ABV94288.1"/>
    <property type="molecule type" value="Genomic_DNA"/>
</dbReference>
<proteinExistence type="predicted"/>
<evidence type="ECO:0000256" key="1">
    <source>
        <dbReference type="SAM" id="MobiDB-lite"/>
    </source>
</evidence>
<organism evidence="3 4">
    <name type="scientific">Dinoroseobacter shibae (strain DSM 16493 / NCIMB 14021 / DFL 12)</name>
    <dbReference type="NCBI Taxonomy" id="398580"/>
    <lineage>
        <taxon>Bacteria</taxon>
        <taxon>Pseudomonadati</taxon>
        <taxon>Pseudomonadota</taxon>
        <taxon>Alphaproteobacteria</taxon>
        <taxon>Rhodobacterales</taxon>
        <taxon>Roseobacteraceae</taxon>
        <taxon>Dinoroseobacter</taxon>
    </lineage>
</organism>
<feature type="compositionally biased region" description="Polar residues" evidence="1">
    <location>
        <begin position="110"/>
        <end position="120"/>
    </location>
</feature>
<reference evidence="4" key="1">
    <citation type="journal article" date="2010" name="ISME J.">
        <title>The complete genome sequence of the algal symbiont Dinoroseobacter shibae: a hitchhiker's guide to life in the sea.</title>
        <authorList>
            <person name="Wagner-Dobler I."/>
            <person name="Ballhausen B."/>
            <person name="Berger M."/>
            <person name="Brinkhoff T."/>
            <person name="Buchholz I."/>
            <person name="Bunk B."/>
            <person name="Cypionka H."/>
            <person name="Daniel R."/>
            <person name="Drepper T."/>
            <person name="Gerdts G."/>
            <person name="Hahnke S."/>
            <person name="Han C."/>
            <person name="Jahn D."/>
            <person name="Kalhoefer D."/>
            <person name="Kiss H."/>
            <person name="Klenk H.P."/>
            <person name="Kyrpides N."/>
            <person name="Liebl W."/>
            <person name="Liesegang H."/>
            <person name="Meincke L."/>
            <person name="Pati A."/>
            <person name="Petersen J."/>
            <person name="Piekarski T."/>
            <person name="Pommerenke C."/>
            <person name="Pradella S."/>
            <person name="Pukall R."/>
            <person name="Rabus R."/>
            <person name="Stackebrandt E."/>
            <person name="Thole S."/>
            <person name="Thompson L."/>
            <person name="Tielen P."/>
            <person name="Tomasch J."/>
            <person name="von Jan M."/>
            <person name="Wanphrut N."/>
            <person name="Wichels A."/>
            <person name="Zech H."/>
            <person name="Simon M."/>
        </authorList>
    </citation>
    <scope>NUCLEOTIDE SEQUENCE [LARGE SCALE GENOMIC DNA]</scope>
    <source>
        <strain evidence="4">DSM 16493 / NCIMB 14021 / DFL 12</strain>
    </source>
</reference>
<feature type="compositionally biased region" description="Polar residues" evidence="1">
    <location>
        <begin position="262"/>
        <end position="273"/>
    </location>
</feature>
<protein>
    <recommendedName>
        <fullName evidence="2">Gp5/Type VI secretion system Vgr protein OB-fold domain-containing protein</fullName>
    </recommendedName>
</protein>
<dbReference type="Proteomes" id="UP000006833">
    <property type="component" value="Chromosome"/>
</dbReference>
<feature type="region of interest" description="Disordered" evidence="1">
    <location>
        <begin position="101"/>
        <end position="121"/>
    </location>
</feature>
<feature type="domain" description="Gp5/Type VI secretion system Vgr protein OB-fold" evidence="2">
    <location>
        <begin position="22"/>
        <end position="96"/>
    </location>
</feature>
<dbReference type="SUPFAM" id="SSF69349">
    <property type="entry name" value="Phage fibre proteins"/>
    <property type="match status" value="1"/>
</dbReference>
<gene>
    <name evidence="3" type="ordered locus">Dshi_2555</name>
</gene>
<dbReference type="OrthoDB" id="9762420at2"/>
<dbReference type="HOGENOM" id="CLU_019505_1_0_5"/>
<evidence type="ECO:0000313" key="4">
    <source>
        <dbReference type="Proteomes" id="UP000006833"/>
    </source>
</evidence>
<dbReference type="InterPro" id="IPR037026">
    <property type="entry name" value="Vgr_OB-fold_dom_sf"/>
</dbReference>
<evidence type="ECO:0000259" key="2">
    <source>
        <dbReference type="Pfam" id="PF04717"/>
    </source>
</evidence>
<name>A8LST9_DINSH</name>
<dbReference type="Gene3D" id="3.10.450.190">
    <property type="match status" value="1"/>
</dbReference>
<dbReference type="RefSeq" id="WP_012179216.1">
    <property type="nucleotide sequence ID" value="NC_009952.1"/>
</dbReference>
<dbReference type="STRING" id="398580.Dshi_2555"/>
<dbReference type="KEGG" id="dsh:Dshi_2555"/>
<dbReference type="AlphaFoldDB" id="A8LST9"/>
<dbReference type="Gene3D" id="2.40.50.230">
    <property type="entry name" value="Gp5 N-terminal domain"/>
    <property type="match status" value="1"/>
</dbReference>
<keyword evidence="4" id="KW-1185">Reference proteome</keyword>
<sequence length="273" mass="29114">MNKPLDIQVAQEQARRYYGKFRGFVVDNADPETLGRLRVRVPSVMGNEVSDWALPCAPFGGLDGQGLFLIPEVDSQLWVEFEEGNPDKPIWVGTFWRASDLPPEDARQPEPTTRMLQTPSGHRLRFDDADGDERITLAHKSGAELVMDPEGGLVLTNAGGAILTLDETGNSVTLEDGNGNEMTMTSTGTTVSDANGNEVVMGPSGVTVKGTTVTIEGNQVAVAGQGGEPLIKGMSFLSLFATHVHTTTFPGSPTSPPIPQGEFSSLTTKTTAN</sequence>
<accession>A8LST9</accession>